<organism evidence="9 10">
    <name type="scientific">Peribacillus saganii</name>
    <dbReference type="NCBI Taxonomy" id="2303992"/>
    <lineage>
        <taxon>Bacteria</taxon>
        <taxon>Bacillati</taxon>
        <taxon>Bacillota</taxon>
        <taxon>Bacilli</taxon>
        <taxon>Bacillales</taxon>
        <taxon>Bacillaceae</taxon>
        <taxon>Peribacillus</taxon>
    </lineage>
</organism>
<keyword evidence="6 7" id="KW-0472">Membrane</keyword>
<keyword evidence="4 7" id="KW-0812">Transmembrane</keyword>
<evidence type="ECO:0000256" key="2">
    <source>
        <dbReference type="ARBA" id="ARBA00007362"/>
    </source>
</evidence>
<keyword evidence="10" id="KW-1185">Reference proteome</keyword>
<comment type="similarity">
    <text evidence="2">Belongs to the EamA transporter family.</text>
</comment>
<sequence>MHNFKGYLMVIVAASLWGLSGTAAQNLFQEAKVEMDWLVTVRMLIAGLIFLAMALLGKKRQMVFDVLKNKFSIFHFAIFGIIGMLGVQYTYFAAIDEGNAAVATLLQYIAPVFILVYFLLILRKVPTLFEVLAVFLTLLGAFLLLTNGSAENLIVPGLAVFWGVLSAFALAFYTLYSERLVKQFDSIIVVGWGMLIGGMAISFLQSPFSVDLTGWGIKEYLLIIFVIIFGTVIPFYLFIDSLRLINSKISSLLSCSEPLSSVVASVLWLGVPFGIWQAAGTVCIIAMVFLLTLKPKNSKAGVPEKEADIAT</sequence>
<evidence type="ECO:0000256" key="4">
    <source>
        <dbReference type="ARBA" id="ARBA00022692"/>
    </source>
</evidence>
<dbReference type="Proteomes" id="UP000264541">
    <property type="component" value="Unassembled WGS sequence"/>
</dbReference>
<comment type="caution">
    <text evidence="9">The sequence shown here is derived from an EMBL/GenBank/DDBJ whole genome shotgun (WGS) entry which is preliminary data.</text>
</comment>
<feature type="domain" description="EamA" evidence="8">
    <location>
        <begin position="158"/>
        <end position="292"/>
    </location>
</feature>
<feature type="transmembrane region" description="Helical" evidence="7">
    <location>
        <begin position="220"/>
        <end position="239"/>
    </location>
</feature>
<feature type="transmembrane region" description="Helical" evidence="7">
    <location>
        <begin position="40"/>
        <end position="57"/>
    </location>
</feature>
<feature type="transmembrane region" description="Helical" evidence="7">
    <location>
        <begin position="73"/>
        <end position="94"/>
    </location>
</feature>
<dbReference type="OrthoDB" id="9810818at2"/>
<dbReference type="PANTHER" id="PTHR32322:SF18">
    <property type="entry name" value="S-ADENOSYLMETHIONINE_S-ADENOSYLHOMOCYSTEINE TRANSPORTER"/>
    <property type="match status" value="1"/>
</dbReference>
<reference evidence="9 10" key="1">
    <citation type="submission" date="2018-08" db="EMBL/GenBank/DDBJ databases">
        <title>Bacillus chawlae sp. nov., Bacillus glennii sp. nov., and Bacillus saganii sp. nov. Isolated from the Vehicle Assembly Building at Kennedy Space Center where the Viking Spacecraft were Assembled.</title>
        <authorList>
            <person name="Seuylemezian A."/>
            <person name="Vaishampayan P."/>
        </authorList>
    </citation>
    <scope>NUCLEOTIDE SEQUENCE [LARGE SCALE GENOMIC DNA]</scope>
    <source>
        <strain evidence="9 10">V47-23a</strain>
    </source>
</reference>
<dbReference type="Pfam" id="PF00892">
    <property type="entry name" value="EamA"/>
    <property type="match status" value="2"/>
</dbReference>
<dbReference type="RefSeq" id="WP_117328061.1">
    <property type="nucleotide sequence ID" value="NZ_QVTE01000051.1"/>
</dbReference>
<keyword evidence="5 7" id="KW-1133">Transmembrane helix</keyword>
<feature type="domain" description="EamA" evidence="8">
    <location>
        <begin position="5"/>
        <end position="145"/>
    </location>
</feature>
<feature type="transmembrane region" description="Helical" evidence="7">
    <location>
        <begin position="127"/>
        <end position="147"/>
    </location>
</feature>
<keyword evidence="3" id="KW-1003">Cell membrane</keyword>
<evidence type="ECO:0000256" key="6">
    <source>
        <dbReference type="ARBA" id="ARBA00023136"/>
    </source>
</evidence>
<dbReference type="InterPro" id="IPR037185">
    <property type="entry name" value="EmrE-like"/>
</dbReference>
<feature type="transmembrane region" description="Helical" evidence="7">
    <location>
        <begin position="100"/>
        <end position="120"/>
    </location>
</feature>
<feature type="transmembrane region" description="Helical" evidence="7">
    <location>
        <begin position="275"/>
        <end position="293"/>
    </location>
</feature>
<gene>
    <name evidence="9" type="ORF">D0469_17280</name>
</gene>
<evidence type="ECO:0000256" key="7">
    <source>
        <dbReference type="SAM" id="Phobius"/>
    </source>
</evidence>
<name>A0A372LJ94_9BACI</name>
<feature type="transmembrane region" description="Helical" evidence="7">
    <location>
        <begin position="153"/>
        <end position="175"/>
    </location>
</feature>
<evidence type="ECO:0000313" key="10">
    <source>
        <dbReference type="Proteomes" id="UP000264541"/>
    </source>
</evidence>
<accession>A0A372LJ94</accession>
<evidence type="ECO:0000256" key="5">
    <source>
        <dbReference type="ARBA" id="ARBA00022989"/>
    </source>
</evidence>
<evidence type="ECO:0000256" key="1">
    <source>
        <dbReference type="ARBA" id="ARBA00004651"/>
    </source>
</evidence>
<evidence type="ECO:0000256" key="3">
    <source>
        <dbReference type="ARBA" id="ARBA00022475"/>
    </source>
</evidence>
<feature type="transmembrane region" description="Helical" evidence="7">
    <location>
        <begin position="251"/>
        <end position="269"/>
    </location>
</feature>
<comment type="subcellular location">
    <subcellularLocation>
        <location evidence="1">Cell membrane</location>
        <topology evidence="1">Multi-pass membrane protein</topology>
    </subcellularLocation>
</comment>
<evidence type="ECO:0000259" key="8">
    <source>
        <dbReference type="Pfam" id="PF00892"/>
    </source>
</evidence>
<dbReference type="InterPro" id="IPR000620">
    <property type="entry name" value="EamA_dom"/>
</dbReference>
<dbReference type="GO" id="GO:0005886">
    <property type="term" value="C:plasma membrane"/>
    <property type="evidence" value="ECO:0007669"/>
    <property type="project" value="UniProtKB-SubCell"/>
</dbReference>
<evidence type="ECO:0000313" key="9">
    <source>
        <dbReference type="EMBL" id="RFU66477.1"/>
    </source>
</evidence>
<dbReference type="PANTHER" id="PTHR32322">
    <property type="entry name" value="INNER MEMBRANE TRANSPORTER"/>
    <property type="match status" value="1"/>
</dbReference>
<dbReference type="EMBL" id="QVTE01000051">
    <property type="protein sequence ID" value="RFU66477.1"/>
    <property type="molecule type" value="Genomic_DNA"/>
</dbReference>
<proteinExistence type="inferred from homology"/>
<dbReference type="SUPFAM" id="SSF103481">
    <property type="entry name" value="Multidrug resistance efflux transporter EmrE"/>
    <property type="match status" value="2"/>
</dbReference>
<feature type="transmembrane region" description="Helical" evidence="7">
    <location>
        <begin position="187"/>
        <end position="208"/>
    </location>
</feature>
<protein>
    <submittedName>
        <fullName evidence="9">DMT family transporter</fullName>
    </submittedName>
</protein>
<dbReference type="InterPro" id="IPR050638">
    <property type="entry name" value="AA-Vitamin_Transporters"/>
</dbReference>
<dbReference type="AlphaFoldDB" id="A0A372LJ94"/>